<protein>
    <submittedName>
        <fullName evidence="2">Uncharacterized protein YoxC</fullName>
    </submittedName>
</protein>
<evidence type="ECO:0000256" key="1">
    <source>
        <dbReference type="SAM" id="Phobius"/>
    </source>
</evidence>
<accession>A0ABS4H5I4</accession>
<dbReference type="InterPro" id="IPR009293">
    <property type="entry name" value="UPF0478"/>
</dbReference>
<dbReference type="Proteomes" id="UP001519273">
    <property type="component" value="Unassembled WGS sequence"/>
</dbReference>
<comment type="caution">
    <text evidence="2">The sequence shown here is derived from an EMBL/GenBank/DDBJ whole genome shotgun (WGS) entry which is preliminary data.</text>
</comment>
<evidence type="ECO:0000313" key="2">
    <source>
        <dbReference type="EMBL" id="MBP1937785.1"/>
    </source>
</evidence>
<sequence length="151" mass="17178">MMEWSAAVVAASFVLLVAAVVYILYKLHNVLKQTNQAMIEIRQHAEVIAREAEVVLQQGKGVLSRMDRQIQTIEPVFISIQGASKQLQKMTSSVNGIAEFANKLTLNRVNQAHLENEQRFGEMFRWFDAGLTVWHSWCSHQSIHSRGNDQK</sequence>
<gene>
    <name evidence="2" type="ORF">J2Z20_002700</name>
</gene>
<keyword evidence="1" id="KW-1133">Transmembrane helix</keyword>
<dbReference type="Pfam" id="PF06103">
    <property type="entry name" value="DUF948"/>
    <property type="match status" value="1"/>
</dbReference>
<reference evidence="2 3" key="1">
    <citation type="submission" date="2021-03" db="EMBL/GenBank/DDBJ databases">
        <title>Genomic Encyclopedia of Type Strains, Phase IV (KMG-IV): sequencing the most valuable type-strain genomes for metagenomic binning, comparative biology and taxonomic classification.</title>
        <authorList>
            <person name="Goeker M."/>
        </authorList>
    </citation>
    <scope>NUCLEOTIDE SEQUENCE [LARGE SCALE GENOMIC DNA]</scope>
    <source>
        <strain evidence="2 3">DSM 23491</strain>
    </source>
</reference>
<name>A0ABS4H5I4_9BACL</name>
<keyword evidence="1" id="KW-0812">Transmembrane</keyword>
<keyword evidence="1" id="KW-0472">Membrane</keyword>
<evidence type="ECO:0000313" key="3">
    <source>
        <dbReference type="Proteomes" id="UP001519273"/>
    </source>
</evidence>
<keyword evidence="3" id="KW-1185">Reference proteome</keyword>
<dbReference type="EMBL" id="JAGGKP010000007">
    <property type="protein sequence ID" value="MBP1937785.1"/>
    <property type="molecule type" value="Genomic_DNA"/>
</dbReference>
<proteinExistence type="predicted"/>
<feature type="transmembrane region" description="Helical" evidence="1">
    <location>
        <begin position="6"/>
        <end position="25"/>
    </location>
</feature>
<dbReference type="RefSeq" id="WP_209851035.1">
    <property type="nucleotide sequence ID" value="NZ_CBCRVE010000004.1"/>
</dbReference>
<organism evidence="2 3">
    <name type="scientific">Paenibacillus sediminis</name>
    <dbReference type="NCBI Taxonomy" id="664909"/>
    <lineage>
        <taxon>Bacteria</taxon>
        <taxon>Bacillati</taxon>
        <taxon>Bacillota</taxon>
        <taxon>Bacilli</taxon>
        <taxon>Bacillales</taxon>
        <taxon>Paenibacillaceae</taxon>
        <taxon>Paenibacillus</taxon>
    </lineage>
</organism>